<accession>A0A015J7J7</accession>
<dbReference type="Pfam" id="PF13855">
    <property type="entry name" value="LRR_8"/>
    <property type="match status" value="2"/>
</dbReference>
<feature type="compositionally biased region" description="Polar residues" evidence="3">
    <location>
        <begin position="271"/>
        <end position="283"/>
    </location>
</feature>
<feature type="region of interest" description="Disordered" evidence="3">
    <location>
        <begin position="203"/>
        <end position="239"/>
    </location>
</feature>
<gene>
    <name evidence="5" type="ORF">RirG_158590</name>
</gene>
<proteinExistence type="predicted"/>
<feature type="compositionally biased region" description="Low complexity" evidence="3">
    <location>
        <begin position="140"/>
        <end position="168"/>
    </location>
</feature>
<feature type="compositionally biased region" description="Acidic residues" evidence="3">
    <location>
        <begin position="565"/>
        <end position="588"/>
    </location>
</feature>
<feature type="domain" description="Disease resistance R13L4/SHOC-2-like LRR" evidence="4">
    <location>
        <begin position="777"/>
        <end position="835"/>
    </location>
</feature>
<feature type="region of interest" description="Disordered" evidence="3">
    <location>
        <begin position="118"/>
        <end position="187"/>
    </location>
</feature>
<evidence type="ECO:0000256" key="2">
    <source>
        <dbReference type="ARBA" id="ARBA00022737"/>
    </source>
</evidence>
<dbReference type="InterPro" id="IPR003591">
    <property type="entry name" value="Leu-rich_rpt_typical-subtyp"/>
</dbReference>
<feature type="compositionally biased region" description="Polar residues" evidence="3">
    <location>
        <begin position="592"/>
        <end position="609"/>
    </location>
</feature>
<dbReference type="PROSITE" id="PS51450">
    <property type="entry name" value="LRR"/>
    <property type="match status" value="7"/>
</dbReference>
<dbReference type="SMART" id="SM00364">
    <property type="entry name" value="LRR_BAC"/>
    <property type="match status" value="12"/>
</dbReference>
<dbReference type="SMART" id="SM00369">
    <property type="entry name" value="LRR_TYP"/>
    <property type="match status" value="13"/>
</dbReference>
<evidence type="ECO:0000259" key="4">
    <source>
        <dbReference type="Pfam" id="PF23598"/>
    </source>
</evidence>
<feature type="compositionally biased region" description="Polar residues" evidence="3">
    <location>
        <begin position="118"/>
        <end position="135"/>
    </location>
</feature>
<protein>
    <submittedName>
        <fullName evidence="5">Adenylate cyclase</fullName>
    </submittedName>
</protein>
<name>A0A015J7J7_RHIIW</name>
<evidence type="ECO:0000313" key="6">
    <source>
        <dbReference type="Proteomes" id="UP000022910"/>
    </source>
</evidence>
<evidence type="ECO:0000256" key="3">
    <source>
        <dbReference type="SAM" id="MobiDB-lite"/>
    </source>
</evidence>
<dbReference type="InterPro" id="IPR032675">
    <property type="entry name" value="LRR_dom_sf"/>
</dbReference>
<dbReference type="InterPro" id="IPR055414">
    <property type="entry name" value="LRR_R13L4/SHOC2-like"/>
</dbReference>
<reference evidence="5 6" key="1">
    <citation type="submission" date="2014-02" db="EMBL/GenBank/DDBJ databases">
        <title>Single nucleus genome sequencing reveals high similarity among nuclei of an endomycorrhizal fungus.</title>
        <authorList>
            <person name="Lin K."/>
            <person name="Geurts R."/>
            <person name="Zhang Z."/>
            <person name="Limpens E."/>
            <person name="Saunders D.G."/>
            <person name="Mu D."/>
            <person name="Pang E."/>
            <person name="Cao H."/>
            <person name="Cha H."/>
            <person name="Lin T."/>
            <person name="Zhou Q."/>
            <person name="Shang Y."/>
            <person name="Li Y."/>
            <person name="Ivanov S."/>
            <person name="Sharma T."/>
            <person name="Velzen R.V."/>
            <person name="Ruijter N.D."/>
            <person name="Aanen D.K."/>
            <person name="Win J."/>
            <person name="Kamoun S."/>
            <person name="Bisseling T."/>
            <person name="Huang S."/>
        </authorList>
    </citation>
    <scope>NUCLEOTIDE SEQUENCE [LARGE SCALE GENOMIC DNA]</scope>
    <source>
        <strain evidence="6">DAOM197198w</strain>
    </source>
</reference>
<evidence type="ECO:0000256" key="1">
    <source>
        <dbReference type="ARBA" id="ARBA00022614"/>
    </source>
</evidence>
<feature type="compositionally biased region" description="Polar residues" evidence="3">
    <location>
        <begin position="222"/>
        <end position="234"/>
    </location>
</feature>
<dbReference type="Pfam" id="PF23598">
    <property type="entry name" value="LRR_14"/>
    <property type="match status" value="1"/>
</dbReference>
<dbReference type="STRING" id="1432141.A0A015J7J7"/>
<feature type="region of interest" description="Disordered" evidence="3">
    <location>
        <begin position="253"/>
        <end position="292"/>
    </location>
</feature>
<feature type="compositionally biased region" description="Polar residues" evidence="3">
    <location>
        <begin position="1170"/>
        <end position="1186"/>
    </location>
</feature>
<dbReference type="GO" id="GO:0005737">
    <property type="term" value="C:cytoplasm"/>
    <property type="evidence" value="ECO:0007669"/>
    <property type="project" value="TreeGrafter"/>
</dbReference>
<comment type="caution">
    <text evidence="5">The sequence shown here is derived from an EMBL/GenBank/DDBJ whole genome shotgun (WGS) entry which is preliminary data.</text>
</comment>
<feature type="compositionally biased region" description="Low complexity" evidence="3">
    <location>
        <begin position="321"/>
        <end position="337"/>
    </location>
</feature>
<feature type="region of interest" description="Disordered" evidence="3">
    <location>
        <begin position="565"/>
        <end position="609"/>
    </location>
</feature>
<feature type="compositionally biased region" description="Low complexity" evidence="3">
    <location>
        <begin position="446"/>
        <end position="461"/>
    </location>
</feature>
<keyword evidence="6" id="KW-1185">Reference proteome</keyword>
<dbReference type="Gene3D" id="3.80.10.10">
    <property type="entry name" value="Ribonuclease Inhibitor"/>
    <property type="match status" value="4"/>
</dbReference>
<dbReference type="SMART" id="SM00365">
    <property type="entry name" value="LRR_SD22"/>
    <property type="match status" value="5"/>
</dbReference>
<keyword evidence="1" id="KW-0433">Leucine-rich repeat</keyword>
<keyword evidence="2" id="KW-0677">Repeat</keyword>
<dbReference type="EMBL" id="JEMT01024455">
    <property type="protein sequence ID" value="EXX62790.1"/>
    <property type="molecule type" value="Genomic_DNA"/>
</dbReference>
<dbReference type="Pfam" id="PF00560">
    <property type="entry name" value="LRR_1"/>
    <property type="match status" value="2"/>
</dbReference>
<organism evidence="5 6">
    <name type="scientific">Rhizophagus irregularis (strain DAOM 197198w)</name>
    <name type="common">Glomus intraradices</name>
    <dbReference type="NCBI Taxonomy" id="1432141"/>
    <lineage>
        <taxon>Eukaryota</taxon>
        <taxon>Fungi</taxon>
        <taxon>Fungi incertae sedis</taxon>
        <taxon>Mucoromycota</taxon>
        <taxon>Glomeromycotina</taxon>
        <taxon>Glomeromycetes</taxon>
        <taxon>Glomerales</taxon>
        <taxon>Glomeraceae</taxon>
        <taxon>Rhizophagus</taxon>
    </lineage>
</organism>
<dbReference type="OrthoDB" id="660555at2759"/>
<dbReference type="PANTHER" id="PTHR48051">
    <property type="match status" value="1"/>
</dbReference>
<dbReference type="SUPFAM" id="SSF52058">
    <property type="entry name" value="L domain-like"/>
    <property type="match status" value="2"/>
</dbReference>
<evidence type="ECO:0000313" key="5">
    <source>
        <dbReference type="EMBL" id="EXX62790.1"/>
    </source>
</evidence>
<feature type="region of interest" description="Disordered" evidence="3">
    <location>
        <begin position="314"/>
        <end position="342"/>
    </location>
</feature>
<feature type="compositionally biased region" description="Basic and acidic residues" evidence="3">
    <location>
        <begin position="468"/>
        <end position="479"/>
    </location>
</feature>
<dbReference type="AlphaFoldDB" id="A0A015J7J7"/>
<feature type="region of interest" description="Disordered" evidence="3">
    <location>
        <begin position="446"/>
        <end position="479"/>
    </location>
</feature>
<dbReference type="InterPro" id="IPR001611">
    <property type="entry name" value="Leu-rich_rpt"/>
</dbReference>
<dbReference type="Proteomes" id="UP000022910">
    <property type="component" value="Unassembled WGS sequence"/>
</dbReference>
<feature type="region of interest" description="Disordered" evidence="3">
    <location>
        <begin position="1165"/>
        <end position="1200"/>
    </location>
</feature>
<dbReference type="InterPro" id="IPR050216">
    <property type="entry name" value="LRR_domain-containing"/>
</dbReference>
<dbReference type="PANTHER" id="PTHR48051:SF1">
    <property type="entry name" value="RAS SUPPRESSOR PROTEIN 1"/>
    <property type="match status" value="1"/>
</dbReference>
<sequence length="1263" mass="142146">MADIEYNVQTSELPPPVPPKDDFRPTTPPKDFPRITFLGSATIGPSTSQTFELEESFSEPSNTFPGAKRVNKVSTTNLGSVFVTASDNQSSNNEPRKNSVRSDSMFTKLSWWLSWGRSNSSTNSHPITTPITNTGAGADSTNNTTNSTSNNQNSTASISTMRSSSPSSPYVNQVSIDNNDESAPKVKKSISIASLFRRFSYKRKTERKENSSSTVVDEATQHDSNNFSTAPTPKSSRRKYSFGSLIERLTGRQFSFTSEQRTSSESDNKFTEQISQTNSIENNIDTDHNKIKKTDNKLKQKELIVEGQDLTASSNTLCPDESSLSTQRSTQSTASETLDSRSKDDDLKNLDFINMDIDVVSPLRHSIAKSSNSSERADDDTIKGVSGTIRIFDKFTAKKDSSRASILNNQMTNGVSSRHIRVNSNNMKESFFVNNNNNSTNMISQFSPLKNSSPLSSNSHKPYNTDNNIKKSETENKNTTPREEVIIGDKTKVDKSPLRLFKKKFYKTLRPSNSNSDFEDTDKNIKKEEETLNTVPIISSPLIANFYESGSTNDLLQVNNNNLYPEEESEDSDSDKDLDDMTLDDGVEGDVSATQSQAPESSLYTGSENEVSFPLSRMSSFAKSFNSEDPSAFSTTFSDSQLNIDWPMESAWDIILNNAPATTKDSKSPARFSNNRLSYIPNHFFEGLHNLKELYLDRNSLRDLPEELLKLTKLEILDLSNNCISEFHPRLKFRRIRNLRRLNLDNNVLSDITSITKLKTLRELRANNNLLGSITPDISKLTKLRLLYLDNNQLTSLPDSIGRLKSLCVLRLNNNNIESLPDAICSLHQLQVLELRANLLSSLPENIKELENLAKLDISNNKLTLLPNELVKCNRLTHLNAHNNLLESIPAKFGQLSRLLTLNLCENRLINLPADIGKLTSLTELDLSHNEFIVLPEDLGKLTKLTEIKLNNNPSLLAIPDSFQKLVLVRKIHLQHCSLSQIPFEMGLVYNQLSYVNLSYNHFDTMPNLQGMDHVISFNISNNRINDITEQIDQLEMLRELYVVNNKLTHIPKTIGRLKELEIMDVSENVLVDLPLSIGDCINLRELRLRGNSIETLPITLGKLTNLNVFYVGQWPLNGFNVTQDDNRNQNVKISSKIPQQVERNLLWRMHDSILKRLRDIDNNDGASEFLQSPPNESNNSQQDVTSHPPSPSPSPPLSRDDAILKMTVLKGVYDQFMRDMRNIDYDKESSGDDMTEFPSEIGKKKKFAKLNINKILKKGDKQ</sequence>
<feature type="region of interest" description="Disordered" evidence="3">
    <location>
        <begin position="1"/>
        <end position="69"/>
    </location>
</feature>
<dbReference type="SMR" id="A0A015J7J7"/>
<dbReference type="HOGENOM" id="CLU_264632_0_0_1"/>